<protein>
    <submittedName>
        <fullName evidence="1">Uncharacterized protein</fullName>
    </submittedName>
</protein>
<gene>
    <name evidence="1" type="ORF">NX02_06680</name>
</gene>
<sequence>MSLLAAAGIGIFNRSNIVTLNGGELETLQPEGTHVAVWEALDAWLPSQTAAQLIAGSLEIAGISLGECLNILLPGAGGAAVYSLSTMVFHWGLDLKQARADKHTREISSYDPHALFPVRNTADDAFNFTAILWKSFEPAGIDRYDEIDRHILRTALQHYFDQGHTISEGDYNRLPTEVRSIASFEFLTSSDFIHEHPLIIAARDNIEPAPPFAMLARAALLMRTATSVTRAALRKTGLLAPGFVRPWLTKYAADRAIVDEELPDIADELWHDIDDAITRIRTLQTDAGQRARTFTRWVAANDPNAAVPRLSEFERVALWSFAV</sequence>
<keyword evidence="2" id="KW-1185">Reference proteome</keyword>
<dbReference type="PATRIC" id="fig|1123269.5.peg.1294"/>
<dbReference type="KEGG" id="ssan:NX02_06680"/>
<dbReference type="HOGENOM" id="CLU_860265_0_0_5"/>
<dbReference type="eggNOG" id="ENOG5032UGP">
    <property type="taxonomic scope" value="Bacteria"/>
</dbReference>
<evidence type="ECO:0000313" key="2">
    <source>
        <dbReference type="Proteomes" id="UP000018851"/>
    </source>
</evidence>
<proteinExistence type="predicted"/>
<dbReference type="AlphaFoldDB" id="W0A7K1"/>
<organism evidence="1 2">
    <name type="scientific">Sphingomonas sanxanigenens DSM 19645 = NX02</name>
    <dbReference type="NCBI Taxonomy" id="1123269"/>
    <lineage>
        <taxon>Bacteria</taxon>
        <taxon>Pseudomonadati</taxon>
        <taxon>Pseudomonadota</taxon>
        <taxon>Alphaproteobacteria</taxon>
        <taxon>Sphingomonadales</taxon>
        <taxon>Sphingomonadaceae</taxon>
        <taxon>Sphingomonas</taxon>
    </lineage>
</organism>
<name>W0A7K1_9SPHN</name>
<evidence type="ECO:0000313" key="1">
    <source>
        <dbReference type="EMBL" id="AHE53066.1"/>
    </source>
</evidence>
<reference evidence="1 2" key="1">
    <citation type="submission" date="2013-07" db="EMBL/GenBank/DDBJ databases">
        <title>Completed genome of Sphingomonas sanxanigenens NX02.</title>
        <authorList>
            <person name="Ma T."/>
            <person name="Huang H."/>
            <person name="Wu M."/>
            <person name="Li X."/>
            <person name="Li G."/>
        </authorList>
    </citation>
    <scope>NUCLEOTIDE SEQUENCE [LARGE SCALE GENOMIC DNA]</scope>
    <source>
        <strain evidence="1 2">NX02</strain>
    </source>
</reference>
<dbReference type="EMBL" id="CP006644">
    <property type="protein sequence ID" value="AHE53066.1"/>
    <property type="molecule type" value="Genomic_DNA"/>
</dbReference>
<accession>W0A7K1</accession>
<dbReference type="Proteomes" id="UP000018851">
    <property type="component" value="Chromosome"/>
</dbReference>